<dbReference type="AlphaFoldDB" id="A0A8T0UDV3"/>
<dbReference type="PANTHER" id="PTHR12203">
    <property type="entry name" value="KDEL LYS-ASP-GLU-LEU CONTAINING - RELATED"/>
    <property type="match status" value="1"/>
</dbReference>
<evidence type="ECO:0000259" key="3">
    <source>
        <dbReference type="SMART" id="SM00672"/>
    </source>
</evidence>
<evidence type="ECO:0000256" key="2">
    <source>
        <dbReference type="SAM" id="Phobius"/>
    </source>
</evidence>
<dbReference type="InterPro" id="IPR006598">
    <property type="entry name" value="CAP10"/>
</dbReference>
<evidence type="ECO:0000256" key="1">
    <source>
        <dbReference type="SAM" id="MobiDB-lite"/>
    </source>
</evidence>
<dbReference type="EMBL" id="CM029042">
    <property type="protein sequence ID" value="KAG2620125.1"/>
    <property type="molecule type" value="Genomic_DNA"/>
</dbReference>
<keyword evidence="2" id="KW-0472">Membrane</keyword>
<feature type="region of interest" description="Disordered" evidence="1">
    <location>
        <begin position="1"/>
        <end position="62"/>
    </location>
</feature>
<feature type="region of interest" description="Disordered" evidence="1">
    <location>
        <begin position="107"/>
        <end position="126"/>
    </location>
</feature>
<evidence type="ECO:0000313" key="4">
    <source>
        <dbReference type="EMBL" id="KAG2620125.1"/>
    </source>
</evidence>
<keyword evidence="2" id="KW-1133">Transmembrane helix</keyword>
<keyword evidence="5" id="KW-1185">Reference proteome</keyword>
<feature type="compositionally biased region" description="Polar residues" evidence="1">
    <location>
        <begin position="30"/>
        <end position="56"/>
    </location>
</feature>
<dbReference type="Pfam" id="PF05686">
    <property type="entry name" value="Glyco_transf_90"/>
    <property type="match status" value="1"/>
</dbReference>
<feature type="domain" description="Glycosyl transferase CAP10" evidence="3">
    <location>
        <begin position="254"/>
        <end position="503"/>
    </location>
</feature>
<dbReference type="SMART" id="SM00672">
    <property type="entry name" value="CAP10"/>
    <property type="match status" value="1"/>
</dbReference>
<name>A0A8T0UDV3_PANVG</name>
<reference evidence="4 5" key="1">
    <citation type="submission" date="2020-05" db="EMBL/GenBank/DDBJ databases">
        <title>WGS assembly of Panicum virgatum.</title>
        <authorList>
            <person name="Lovell J.T."/>
            <person name="Jenkins J."/>
            <person name="Shu S."/>
            <person name="Juenger T.E."/>
            <person name="Schmutz J."/>
        </authorList>
    </citation>
    <scope>NUCLEOTIDE SEQUENCE [LARGE SCALE GENOMIC DNA]</scope>
    <source>
        <strain evidence="5">cv. AP13</strain>
    </source>
</reference>
<protein>
    <recommendedName>
        <fullName evidence="3">Glycosyl transferase CAP10 domain-containing protein</fullName>
    </recommendedName>
</protein>
<sequence>MKGPSATKGDDEETAALVPPLPAPCPNDDNGAQSSEHDSTGSSMAVDQTQKGQPSPTAKPWCSKVLPTRGIGLVMGVLVILALLAGTTSSGWIHLSSSSFLLGSGAATGRGHHGRPPHHTPTTTSGALRAPIPFSCVVNETSSPFPTCPRAAAASPSPPPTSTAALLPSSSEHRPAAPSATCPEYFRYIHSDLSPWREAGITREAVERARGMATFRLVVVAGRAYVEKYHPAFQTRDVFTLWGILQLLARYPGRVPDLDLMFFCGDIPAVRAAAYPDRSEAPPLFMYCTEDAALDIAFPDWTFWGWPEVNIRPWAPFLEEVARESRRTPWLDREPYAFWKGNANVCGLRRDLMRCNKGSDSGRDWNARLFRQDWGYANRNGFKDSNLAKQCTYRYKIYVQGRGWSVSEKYILACGSPMLRVDTPFLDFFSRGFVPGRHYWPIDAARMCPSIKFAVDWGNAHPAQAQRMGEEGSSFARDELSMDYVYDYMLHLLTRYAGLLRYRPTVPENATELCLESVACAADGRAREFMMESMEKYAADYEPCALPGPFTADELAELAQRDVEMRSRMKTMEEQEEKET</sequence>
<feature type="transmembrane region" description="Helical" evidence="2">
    <location>
        <begin position="73"/>
        <end position="95"/>
    </location>
</feature>
<organism evidence="4 5">
    <name type="scientific">Panicum virgatum</name>
    <name type="common">Blackwell switchgrass</name>
    <dbReference type="NCBI Taxonomy" id="38727"/>
    <lineage>
        <taxon>Eukaryota</taxon>
        <taxon>Viridiplantae</taxon>
        <taxon>Streptophyta</taxon>
        <taxon>Embryophyta</taxon>
        <taxon>Tracheophyta</taxon>
        <taxon>Spermatophyta</taxon>
        <taxon>Magnoliopsida</taxon>
        <taxon>Liliopsida</taxon>
        <taxon>Poales</taxon>
        <taxon>Poaceae</taxon>
        <taxon>PACMAD clade</taxon>
        <taxon>Panicoideae</taxon>
        <taxon>Panicodae</taxon>
        <taxon>Paniceae</taxon>
        <taxon>Panicinae</taxon>
        <taxon>Panicum</taxon>
        <taxon>Panicum sect. Hiantes</taxon>
    </lineage>
</organism>
<feature type="region of interest" description="Disordered" evidence="1">
    <location>
        <begin position="147"/>
        <end position="178"/>
    </location>
</feature>
<comment type="caution">
    <text evidence="4">The sequence shown here is derived from an EMBL/GenBank/DDBJ whole genome shotgun (WGS) entry which is preliminary data.</text>
</comment>
<proteinExistence type="predicted"/>
<keyword evidence="2" id="KW-0812">Transmembrane</keyword>
<dbReference type="InterPro" id="IPR051091">
    <property type="entry name" value="O-Glucosyltr/Glycosyltrsf_90"/>
</dbReference>
<accession>A0A8T0UDV3</accession>
<dbReference type="PANTHER" id="PTHR12203:SF105">
    <property type="entry name" value="OS08G0101800 PROTEIN"/>
    <property type="match status" value="1"/>
</dbReference>
<gene>
    <name evidence="4" type="ORF">PVAP13_3NG149500</name>
</gene>
<dbReference type="Proteomes" id="UP000823388">
    <property type="component" value="Chromosome 3N"/>
</dbReference>
<evidence type="ECO:0000313" key="5">
    <source>
        <dbReference type="Proteomes" id="UP000823388"/>
    </source>
</evidence>
<dbReference type="OrthoDB" id="202415at2759"/>